<reference evidence="1" key="1">
    <citation type="submission" date="2020-06" db="EMBL/GenBank/DDBJ databases">
        <authorList>
            <person name="Dong N."/>
        </authorList>
    </citation>
    <scope>NUCLEOTIDE SEQUENCE</scope>
    <source>
        <strain evidence="1">R1692</strain>
    </source>
</reference>
<accession>A0ABT7NLF5</accession>
<organism evidence="1 2">
    <name type="scientific">Sphingobacterium hotanense</name>
    <dbReference type="NCBI Taxonomy" id="649196"/>
    <lineage>
        <taxon>Bacteria</taxon>
        <taxon>Pseudomonadati</taxon>
        <taxon>Bacteroidota</taxon>
        <taxon>Sphingobacteriia</taxon>
        <taxon>Sphingobacteriales</taxon>
        <taxon>Sphingobacteriaceae</taxon>
        <taxon>Sphingobacterium</taxon>
    </lineage>
</organism>
<sequence>MKIAFNLSRNQLLVWISYLETRWVEPGTSASAWTRMVLLALTDLLHKLKVQEVIDRPKYKFTINAVSGLAFVAFSQHSDNFMIKPEDAAVLNEIIGIIDQKTK</sequence>
<comment type="caution">
    <text evidence="1">The sequence shown here is derived from an EMBL/GenBank/DDBJ whole genome shotgun (WGS) entry which is preliminary data.</text>
</comment>
<dbReference type="RefSeq" id="WP_286650994.1">
    <property type="nucleotide sequence ID" value="NZ_JACAGK010000016.1"/>
</dbReference>
<gene>
    <name evidence="1" type="ORF">HX018_07270</name>
</gene>
<protein>
    <recommendedName>
        <fullName evidence="3">Transcriptional regulator</fullName>
    </recommendedName>
</protein>
<reference evidence="1" key="2">
    <citation type="journal article" date="2022" name="Sci. Total Environ.">
        <title>Prevalence, transmission, and molecular epidemiology of tet(X)-positive bacteria among humans, animals, and environmental niches in China: An epidemiological, and genomic-based study.</title>
        <authorList>
            <person name="Dong N."/>
            <person name="Zeng Y."/>
            <person name="Cai C."/>
            <person name="Sun C."/>
            <person name="Lu J."/>
            <person name="Liu C."/>
            <person name="Zhou H."/>
            <person name="Sun Q."/>
            <person name="Shu L."/>
            <person name="Wang H."/>
            <person name="Wang Y."/>
            <person name="Wang S."/>
            <person name="Wu C."/>
            <person name="Chan E.W."/>
            <person name="Chen G."/>
            <person name="Shen Z."/>
            <person name="Chen S."/>
            <person name="Zhang R."/>
        </authorList>
    </citation>
    <scope>NUCLEOTIDE SEQUENCE</scope>
    <source>
        <strain evidence="1">R1692</strain>
    </source>
</reference>
<name>A0ABT7NLF5_9SPHI</name>
<evidence type="ECO:0000313" key="2">
    <source>
        <dbReference type="Proteomes" id="UP001170954"/>
    </source>
</evidence>
<dbReference type="EMBL" id="JACAGK010000016">
    <property type="protein sequence ID" value="MDM1048033.1"/>
    <property type="molecule type" value="Genomic_DNA"/>
</dbReference>
<keyword evidence="2" id="KW-1185">Reference proteome</keyword>
<proteinExistence type="predicted"/>
<evidence type="ECO:0000313" key="1">
    <source>
        <dbReference type="EMBL" id="MDM1048033.1"/>
    </source>
</evidence>
<dbReference type="Proteomes" id="UP001170954">
    <property type="component" value="Unassembled WGS sequence"/>
</dbReference>
<evidence type="ECO:0008006" key="3">
    <source>
        <dbReference type="Google" id="ProtNLM"/>
    </source>
</evidence>